<keyword evidence="2 4" id="KW-0863">Zinc-finger</keyword>
<evidence type="ECO:0000313" key="6">
    <source>
        <dbReference type="EMBL" id="CAG8835197.1"/>
    </source>
</evidence>
<dbReference type="Gene3D" id="3.30.40.10">
    <property type="entry name" value="Zinc/RING finger domain, C3HC4 (zinc finger)"/>
    <property type="match status" value="1"/>
</dbReference>
<evidence type="ECO:0000259" key="5">
    <source>
        <dbReference type="PROSITE" id="PS50089"/>
    </source>
</evidence>
<protein>
    <submittedName>
        <fullName evidence="6">17160_t:CDS:1</fullName>
    </submittedName>
</protein>
<keyword evidence="7" id="KW-1185">Reference proteome</keyword>
<sequence>MSSTIISNDSNNSECIIISSSSSNTSRKRKHEEISESSQNIIEIPVSIEDCGICLHKIRKPFTFPCDHFFCIKCALDFLNSPNNTYRCPLC</sequence>
<evidence type="ECO:0000256" key="3">
    <source>
        <dbReference type="ARBA" id="ARBA00022833"/>
    </source>
</evidence>
<evidence type="ECO:0000313" key="7">
    <source>
        <dbReference type="Proteomes" id="UP000789759"/>
    </source>
</evidence>
<dbReference type="InterPro" id="IPR018957">
    <property type="entry name" value="Znf_C3HC4_RING-type"/>
</dbReference>
<dbReference type="PROSITE" id="PS00518">
    <property type="entry name" value="ZF_RING_1"/>
    <property type="match status" value="1"/>
</dbReference>
<dbReference type="InterPro" id="IPR001841">
    <property type="entry name" value="Znf_RING"/>
</dbReference>
<accession>A0A9N9KKJ1</accession>
<dbReference type="SUPFAM" id="SSF57850">
    <property type="entry name" value="RING/U-box"/>
    <property type="match status" value="1"/>
</dbReference>
<reference evidence="6" key="1">
    <citation type="submission" date="2021-06" db="EMBL/GenBank/DDBJ databases">
        <authorList>
            <person name="Kallberg Y."/>
            <person name="Tangrot J."/>
            <person name="Rosling A."/>
        </authorList>
    </citation>
    <scope>NUCLEOTIDE SEQUENCE</scope>
    <source>
        <strain evidence="6">FL966</strain>
    </source>
</reference>
<dbReference type="AlphaFoldDB" id="A0A9N9KKJ1"/>
<feature type="domain" description="RING-type" evidence="5">
    <location>
        <begin position="51"/>
        <end position="91"/>
    </location>
</feature>
<dbReference type="InterPro" id="IPR013083">
    <property type="entry name" value="Znf_RING/FYVE/PHD"/>
</dbReference>
<feature type="non-terminal residue" evidence="6">
    <location>
        <position position="91"/>
    </location>
</feature>
<evidence type="ECO:0000256" key="2">
    <source>
        <dbReference type="ARBA" id="ARBA00022771"/>
    </source>
</evidence>
<name>A0A9N9KKJ1_9GLOM</name>
<evidence type="ECO:0000256" key="4">
    <source>
        <dbReference type="PROSITE-ProRule" id="PRU00175"/>
    </source>
</evidence>
<proteinExistence type="predicted"/>
<keyword evidence="3" id="KW-0862">Zinc</keyword>
<dbReference type="Proteomes" id="UP000789759">
    <property type="component" value="Unassembled WGS sequence"/>
</dbReference>
<dbReference type="SMART" id="SM00184">
    <property type="entry name" value="RING"/>
    <property type="match status" value="1"/>
</dbReference>
<comment type="caution">
    <text evidence="6">The sequence shown here is derived from an EMBL/GenBank/DDBJ whole genome shotgun (WGS) entry which is preliminary data.</text>
</comment>
<dbReference type="EMBL" id="CAJVQA010075479">
    <property type="protein sequence ID" value="CAG8835197.1"/>
    <property type="molecule type" value="Genomic_DNA"/>
</dbReference>
<dbReference type="InterPro" id="IPR017907">
    <property type="entry name" value="Znf_RING_CS"/>
</dbReference>
<organism evidence="6 7">
    <name type="scientific">Cetraspora pellucida</name>
    <dbReference type="NCBI Taxonomy" id="1433469"/>
    <lineage>
        <taxon>Eukaryota</taxon>
        <taxon>Fungi</taxon>
        <taxon>Fungi incertae sedis</taxon>
        <taxon>Mucoromycota</taxon>
        <taxon>Glomeromycotina</taxon>
        <taxon>Glomeromycetes</taxon>
        <taxon>Diversisporales</taxon>
        <taxon>Gigasporaceae</taxon>
        <taxon>Cetraspora</taxon>
    </lineage>
</organism>
<dbReference type="Pfam" id="PF00097">
    <property type="entry name" value="zf-C3HC4"/>
    <property type="match status" value="1"/>
</dbReference>
<keyword evidence="1" id="KW-0479">Metal-binding</keyword>
<dbReference type="GO" id="GO:0008270">
    <property type="term" value="F:zinc ion binding"/>
    <property type="evidence" value="ECO:0007669"/>
    <property type="project" value="UniProtKB-KW"/>
</dbReference>
<dbReference type="PROSITE" id="PS50089">
    <property type="entry name" value="ZF_RING_2"/>
    <property type="match status" value="1"/>
</dbReference>
<evidence type="ECO:0000256" key="1">
    <source>
        <dbReference type="ARBA" id="ARBA00022723"/>
    </source>
</evidence>
<gene>
    <name evidence="6" type="ORF">CPELLU_LOCUS21205</name>
</gene>